<comment type="subcellular location">
    <subcellularLocation>
        <location evidence="1">Cell outer membrane</location>
        <topology evidence="1">Multi-pass membrane protein</topology>
    </subcellularLocation>
</comment>
<evidence type="ECO:0000256" key="1">
    <source>
        <dbReference type="ARBA" id="ARBA00004571"/>
    </source>
</evidence>
<evidence type="ECO:0000259" key="9">
    <source>
        <dbReference type="Pfam" id="PF25183"/>
    </source>
</evidence>
<dbReference type="InterPro" id="IPR037066">
    <property type="entry name" value="Plug_dom_sf"/>
</dbReference>
<keyword evidence="2" id="KW-0813">Transport</keyword>
<keyword evidence="6" id="KW-0998">Cell outer membrane</keyword>
<protein>
    <submittedName>
        <fullName evidence="10">TonB-dependent receptor</fullName>
    </submittedName>
</protein>
<dbReference type="InterPro" id="IPR036942">
    <property type="entry name" value="Beta-barrel_TonB_sf"/>
</dbReference>
<evidence type="ECO:0000256" key="4">
    <source>
        <dbReference type="ARBA" id="ARBA00022692"/>
    </source>
</evidence>
<proteinExistence type="predicted"/>
<keyword evidence="3" id="KW-1134">Transmembrane beta strand</keyword>
<dbReference type="GO" id="GO:0030246">
    <property type="term" value="F:carbohydrate binding"/>
    <property type="evidence" value="ECO:0007669"/>
    <property type="project" value="InterPro"/>
</dbReference>
<dbReference type="InterPro" id="IPR013784">
    <property type="entry name" value="Carb-bd-like_fold"/>
</dbReference>
<evidence type="ECO:0000256" key="7">
    <source>
        <dbReference type="SAM" id="SignalP"/>
    </source>
</evidence>
<dbReference type="Gene3D" id="2.40.170.20">
    <property type="entry name" value="TonB-dependent receptor, beta-barrel domain"/>
    <property type="match status" value="1"/>
</dbReference>
<dbReference type="GO" id="GO:0044718">
    <property type="term" value="P:siderophore transmembrane transport"/>
    <property type="evidence" value="ECO:0007669"/>
    <property type="project" value="TreeGrafter"/>
</dbReference>
<dbReference type="SUPFAM" id="SSF49452">
    <property type="entry name" value="Starch-binding domain-like"/>
    <property type="match status" value="1"/>
</dbReference>
<evidence type="ECO:0000259" key="8">
    <source>
        <dbReference type="Pfam" id="PF07715"/>
    </source>
</evidence>
<accession>A0AAU7QM70</accession>
<dbReference type="SUPFAM" id="SSF56935">
    <property type="entry name" value="Porins"/>
    <property type="match status" value="1"/>
</dbReference>
<dbReference type="InterPro" id="IPR039426">
    <property type="entry name" value="TonB-dep_rcpt-like"/>
</dbReference>
<organism evidence="10">
    <name type="scientific">Rhodanobacter sp. IGA1.0</name>
    <dbReference type="NCBI Taxonomy" id="3158582"/>
    <lineage>
        <taxon>Bacteria</taxon>
        <taxon>Pseudomonadati</taxon>
        <taxon>Pseudomonadota</taxon>
        <taxon>Gammaproteobacteria</taxon>
        <taxon>Lysobacterales</taxon>
        <taxon>Rhodanobacteraceae</taxon>
        <taxon>Rhodanobacter</taxon>
    </lineage>
</organism>
<keyword evidence="5" id="KW-0472">Membrane</keyword>
<sequence>MSNSRSLRRTVLCMALGLGLGSLATPAAFAGNNDGSVVGHAQAGAVITAVNPATGLTRTITADQRGNYRFPFLPVGDYTVSASVNGQPVGQPRTVTVSLGNATTLDLGASPSATDLSAIQVTGNGLPVIDVTSTESATNVSRAELVRLPVDQNVTSVALLAPGVVKGNAGFGGISFGGSSIAENSFYVNGLNVTDFYNRNGFSEAPFAFYDQFQVKTGGYSVEFGRTTGGVVNAVARSGTNELKGGVEITLEPGNWHSRADDQYNAEGKRYITASRDQDSLVKTNVWASGPIIKDKLFIFAMYEARGSSPRNTNDPGNTLTSNSANTGFWGTTIDWNITDSNALQLMAFSNKNKNTGDVYGYHYDTNTIDALSNKIFSDTGGKDWALTWTSYLTNDLSMKLMYGRNEREAFTRSQLDISCNYVSGNNAFLQLHDPGVALGCTSNSTVYDRNDIRKQARADFEWTLGDHLLRFGYDHENDTSDYSRYYAGPGAYYYNLYAANAGTTIPNGGVVPAGYDSYIRARRYEISGTFTTKNAAYYIEDNWQVTPNLVLNLGVRNDSFDNQDAAGRSYIKMDRQIAPRLGFSWDMKGDGSTKLFGNLGRYYLPVANVINIKQAGGLLDERTYYAFDGWDYQTLNGVEYAIPKLGPQIGAVDDSQGDGTVGDLRSEVDKNMDPVYQDEAILGFQQLISNSWSWGVKGTYRRLHNAIDDMEISATAQCGEDGYIGWVMANPGTKVTVWGDTNCDGTPDGYLTVDTAKEGWAMYRQDGVDANNEPIMTYIGQHGWVKPKRTYAAVELQLDRAWDEKWSMNASYTMSWNRGNAEGPVNSDTNFDDTGRTENFDDPWVNMGGDGYLPNDRRHQFKLRGAYALTPHWQLGADLNVASGGPITGFGVGNPYDTKNYHSYFICVDNCNSPFSAERVYERSPRGKYGRLPWTYNLNAGITYVKPFDGGEFRVKLAVYNLLNQKRTTRVDQDLQTDIGDVIDDQGNDTGVGQLNPTFRQPLGFQSPRFTQLTMSVNF</sequence>
<dbReference type="Pfam" id="PF25183">
    <property type="entry name" value="OMP_b-brl_4"/>
    <property type="match status" value="2"/>
</dbReference>
<evidence type="ECO:0000256" key="2">
    <source>
        <dbReference type="ARBA" id="ARBA00022448"/>
    </source>
</evidence>
<dbReference type="PANTHER" id="PTHR30069">
    <property type="entry name" value="TONB-DEPENDENT OUTER MEMBRANE RECEPTOR"/>
    <property type="match status" value="1"/>
</dbReference>
<reference evidence="10" key="1">
    <citation type="submission" date="2024-06" db="EMBL/GenBank/DDBJ databases">
        <authorList>
            <person name="Sun Y."/>
        </authorList>
    </citation>
    <scope>NUCLEOTIDE SEQUENCE</scope>
    <source>
        <strain evidence="10">IGA1.0</strain>
    </source>
</reference>
<keyword evidence="7" id="KW-0732">Signal</keyword>
<evidence type="ECO:0000313" key="10">
    <source>
        <dbReference type="EMBL" id="XBS90576.1"/>
    </source>
</evidence>
<name>A0AAU7QM70_9GAMM</name>
<dbReference type="PROSITE" id="PS51318">
    <property type="entry name" value="TAT"/>
    <property type="match status" value="1"/>
</dbReference>
<feature type="domain" description="TonB-dependent transporter Oar-like beta-barrel" evidence="9">
    <location>
        <begin position="567"/>
        <end position="870"/>
    </location>
</feature>
<feature type="domain" description="TonB-dependent receptor plug" evidence="8">
    <location>
        <begin position="133"/>
        <end position="231"/>
    </location>
</feature>
<dbReference type="InterPro" id="IPR012910">
    <property type="entry name" value="Plug_dom"/>
</dbReference>
<keyword evidence="4" id="KW-0812">Transmembrane</keyword>
<dbReference type="GO" id="GO:0015344">
    <property type="term" value="F:siderophore uptake transmembrane transporter activity"/>
    <property type="evidence" value="ECO:0007669"/>
    <property type="project" value="TreeGrafter"/>
</dbReference>
<dbReference type="GO" id="GO:0009279">
    <property type="term" value="C:cell outer membrane"/>
    <property type="evidence" value="ECO:0007669"/>
    <property type="project" value="UniProtKB-SubCell"/>
</dbReference>
<dbReference type="Pfam" id="PF13620">
    <property type="entry name" value="CarboxypepD_reg"/>
    <property type="match status" value="1"/>
</dbReference>
<dbReference type="PANTHER" id="PTHR30069:SF46">
    <property type="entry name" value="OAR PROTEIN"/>
    <property type="match status" value="1"/>
</dbReference>
<dbReference type="InterPro" id="IPR057601">
    <property type="entry name" value="Oar-like_b-barrel"/>
</dbReference>
<gene>
    <name evidence="10" type="ORF">ABNK63_02740</name>
</gene>
<feature type="domain" description="TonB-dependent transporter Oar-like beta-barrel" evidence="9">
    <location>
        <begin position="311"/>
        <end position="561"/>
    </location>
</feature>
<feature type="chain" id="PRO_5043347077" evidence="7">
    <location>
        <begin position="31"/>
        <end position="1020"/>
    </location>
</feature>
<dbReference type="Gene3D" id="2.60.40.1120">
    <property type="entry name" value="Carboxypeptidase-like, regulatory domain"/>
    <property type="match status" value="1"/>
</dbReference>
<dbReference type="AlphaFoldDB" id="A0AAU7QM70"/>
<evidence type="ECO:0000256" key="3">
    <source>
        <dbReference type="ARBA" id="ARBA00022452"/>
    </source>
</evidence>
<feature type="signal peptide" evidence="7">
    <location>
        <begin position="1"/>
        <end position="30"/>
    </location>
</feature>
<dbReference type="Pfam" id="PF07715">
    <property type="entry name" value="Plug"/>
    <property type="match status" value="1"/>
</dbReference>
<dbReference type="EMBL" id="CP157948">
    <property type="protein sequence ID" value="XBS90576.1"/>
    <property type="molecule type" value="Genomic_DNA"/>
</dbReference>
<evidence type="ECO:0000256" key="5">
    <source>
        <dbReference type="ARBA" id="ARBA00023136"/>
    </source>
</evidence>
<dbReference type="InterPro" id="IPR006311">
    <property type="entry name" value="TAT_signal"/>
</dbReference>
<dbReference type="RefSeq" id="WP_350016627.1">
    <property type="nucleotide sequence ID" value="NZ_CP157948.1"/>
</dbReference>
<dbReference type="Gene3D" id="2.170.130.10">
    <property type="entry name" value="TonB-dependent receptor, plug domain"/>
    <property type="match status" value="1"/>
</dbReference>
<keyword evidence="10" id="KW-0675">Receptor</keyword>
<evidence type="ECO:0000256" key="6">
    <source>
        <dbReference type="ARBA" id="ARBA00023237"/>
    </source>
</evidence>